<dbReference type="NCBIfam" id="NF001924">
    <property type="entry name" value="PRK00702.1"/>
    <property type="match status" value="1"/>
</dbReference>
<dbReference type="GO" id="GO:0004751">
    <property type="term" value="F:ribose-5-phosphate isomerase activity"/>
    <property type="evidence" value="ECO:0007669"/>
    <property type="project" value="UniProtKB-EC"/>
</dbReference>
<comment type="catalytic activity">
    <reaction evidence="1">
        <text>aldehydo-D-ribose 5-phosphate = D-ribulose 5-phosphate</text>
        <dbReference type="Rhea" id="RHEA:14657"/>
        <dbReference type="ChEBI" id="CHEBI:58121"/>
        <dbReference type="ChEBI" id="CHEBI:58273"/>
        <dbReference type="EC" id="5.3.1.6"/>
    </reaction>
</comment>
<evidence type="ECO:0000313" key="6">
    <source>
        <dbReference type="EMBL" id="KAI0502538.1"/>
    </source>
</evidence>
<dbReference type="SMR" id="A0A8T3B353"/>
<accession>A0A8T3B353</accession>
<dbReference type="InterPro" id="IPR037171">
    <property type="entry name" value="NagB/RpiA_transferase-like"/>
</dbReference>
<evidence type="ECO:0000256" key="1">
    <source>
        <dbReference type="ARBA" id="ARBA00001713"/>
    </source>
</evidence>
<evidence type="ECO:0000256" key="4">
    <source>
        <dbReference type="ARBA" id="ARBA00011959"/>
    </source>
</evidence>
<keyword evidence="7" id="KW-1185">Reference proteome</keyword>
<evidence type="ECO:0000256" key="3">
    <source>
        <dbReference type="ARBA" id="ARBA00008088"/>
    </source>
</evidence>
<evidence type="ECO:0000313" key="7">
    <source>
        <dbReference type="Proteomes" id="UP000829196"/>
    </source>
</evidence>
<dbReference type="Proteomes" id="UP000829196">
    <property type="component" value="Unassembled WGS sequence"/>
</dbReference>
<sequence>MGSKMRGPIIRSPSLDLVVPSPHCRLVEMPLTASAAPAPELSQDELKRIAAYRAVDLVESGMVIGLGTGSTAAHALDRLGDLIRRGILRDIVGIPTSKKTEVHARAVGIPLSDLDSHPVVDLSIDGADEVDRHLNLVKGRGGSLLREKMIEGASKRFVVIVDETKMVNLLGGSGLAVPVEVIPFCCGFTMGKLRRLFDGVPGFDLRLRITSGDEMTPSVTDNLNYVIDLFFEKGITGNLDEISDAILKIVGVVEHGMFLGMTTSVIVARKDGSVTVINRMGDRSTVTG</sequence>
<protein>
    <recommendedName>
        <fullName evidence="4">ribose-5-phosphate isomerase</fullName>
        <ecNumber evidence="4">5.3.1.6</ecNumber>
    </recommendedName>
</protein>
<dbReference type="NCBIfam" id="TIGR00021">
    <property type="entry name" value="rpiA"/>
    <property type="match status" value="1"/>
</dbReference>
<dbReference type="Pfam" id="PF06026">
    <property type="entry name" value="Rib_5-P_isom_A"/>
    <property type="match status" value="1"/>
</dbReference>
<dbReference type="GO" id="GO:0009052">
    <property type="term" value="P:pentose-phosphate shunt, non-oxidative branch"/>
    <property type="evidence" value="ECO:0007669"/>
    <property type="project" value="InterPro"/>
</dbReference>
<gene>
    <name evidence="6" type="ORF">KFK09_017491</name>
</gene>
<dbReference type="OrthoDB" id="1555531at2759"/>
<dbReference type="EMBL" id="JAGYWB010000012">
    <property type="protein sequence ID" value="KAI0502538.1"/>
    <property type="molecule type" value="Genomic_DNA"/>
</dbReference>
<reference evidence="6" key="1">
    <citation type="journal article" date="2022" name="Front. Genet.">
        <title>Chromosome-Scale Assembly of the Dendrobium nobile Genome Provides Insights Into the Molecular Mechanism of the Biosynthesis of the Medicinal Active Ingredient of Dendrobium.</title>
        <authorList>
            <person name="Xu Q."/>
            <person name="Niu S.-C."/>
            <person name="Li K.-L."/>
            <person name="Zheng P.-J."/>
            <person name="Zhang X.-J."/>
            <person name="Jia Y."/>
            <person name="Liu Y."/>
            <person name="Niu Y.-X."/>
            <person name="Yu L.-H."/>
            <person name="Chen D.-F."/>
            <person name="Zhang G.-Q."/>
        </authorList>
    </citation>
    <scope>NUCLEOTIDE SEQUENCE</scope>
    <source>
        <tissue evidence="6">Leaf</tissue>
    </source>
</reference>
<dbReference type="SUPFAM" id="SSF100950">
    <property type="entry name" value="NagB/RpiA/CoA transferase-like"/>
    <property type="match status" value="1"/>
</dbReference>
<comment type="similarity">
    <text evidence="3">Belongs to the ribose 5-phosphate isomerase family.</text>
</comment>
<dbReference type="HAMAP" id="MF_00170">
    <property type="entry name" value="Rib_5P_isom_A"/>
    <property type="match status" value="1"/>
</dbReference>
<organism evidence="6 7">
    <name type="scientific">Dendrobium nobile</name>
    <name type="common">Orchid</name>
    <dbReference type="NCBI Taxonomy" id="94219"/>
    <lineage>
        <taxon>Eukaryota</taxon>
        <taxon>Viridiplantae</taxon>
        <taxon>Streptophyta</taxon>
        <taxon>Embryophyta</taxon>
        <taxon>Tracheophyta</taxon>
        <taxon>Spermatophyta</taxon>
        <taxon>Magnoliopsida</taxon>
        <taxon>Liliopsida</taxon>
        <taxon>Asparagales</taxon>
        <taxon>Orchidaceae</taxon>
        <taxon>Epidendroideae</taxon>
        <taxon>Malaxideae</taxon>
        <taxon>Dendrobiinae</taxon>
        <taxon>Dendrobium</taxon>
    </lineage>
</organism>
<dbReference type="SUPFAM" id="SSF75445">
    <property type="entry name" value="D-ribose-5-phosphate isomerase (RpiA), lid domain"/>
    <property type="match status" value="1"/>
</dbReference>
<evidence type="ECO:0000256" key="5">
    <source>
        <dbReference type="ARBA" id="ARBA00023235"/>
    </source>
</evidence>
<comment type="caution">
    <text evidence="6">The sequence shown here is derived from an EMBL/GenBank/DDBJ whole genome shotgun (WGS) entry which is preliminary data.</text>
</comment>
<dbReference type="CDD" id="cd01398">
    <property type="entry name" value="RPI_A"/>
    <property type="match status" value="1"/>
</dbReference>
<comment type="pathway">
    <text evidence="2">Carbohydrate degradation; pentose phosphate pathway; D-ribose 5-phosphate from D-ribulose 5-phosphate (non-oxidative stage): step 1/1.</text>
</comment>
<proteinExistence type="inferred from homology"/>
<dbReference type="InterPro" id="IPR004788">
    <property type="entry name" value="Ribose5P_isomerase_type_A"/>
</dbReference>
<evidence type="ECO:0000256" key="2">
    <source>
        <dbReference type="ARBA" id="ARBA00004988"/>
    </source>
</evidence>
<dbReference type="Gene3D" id="3.30.70.260">
    <property type="match status" value="1"/>
</dbReference>
<dbReference type="Gene3D" id="3.40.50.1360">
    <property type="match status" value="1"/>
</dbReference>
<dbReference type="InterPro" id="IPR020672">
    <property type="entry name" value="Ribose5P_isomerase_typA_subgr"/>
</dbReference>
<dbReference type="PANTHER" id="PTHR43748">
    <property type="entry name" value="RIBOSE-5-PHOSPHATE ISOMERASE 3, CHLOROPLASTIC-RELATED"/>
    <property type="match status" value="1"/>
</dbReference>
<dbReference type="PANTHER" id="PTHR43748:SF2">
    <property type="entry name" value="RIBOSE-5-PHOSPHATE ISOMERASE 2-RELATED"/>
    <property type="match status" value="1"/>
</dbReference>
<name>A0A8T3B353_DENNO</name>
<dbReference type="AlphaFoldDB" id="A0A8T3B353"/>
<dbReference type="InterPro" id="IPR050262">
    <property type="entry name" value="Ribose-5P_isomerase"/>
</dbReference>
<dbReference type="EC" id="5.3.1.6" evidence="4"/>
<dbReference type="FunFam" id="3.40.50.1360:FF:000001">
    <property type="entry name" value="Ribose-5-phosphate isomerase A"/>
    <property type="match status" value="1"/>
</dbReference>
<keyword evidence="5" id="KW-0413">Isomerase</keyword>